<evidence type="ECO:0008006" key="5">
    <source>
        <dbReference type="Google" id="ProtNLM"/>
    </source>
</evidence>
<evidence type="ECO:0000256" key="1">
    <source>
        <dbReference type="SAM" id="Coils"/>
    </source>
</evidence>
<dbReference type="AlphaFoldDB" id="A0A1Y2DYK2"/>
<dbReference type="EMBL" id="MCFJ01000007">
    <property type="protein sequence ID" value="ORY64289.1"/>
    <property type="molecule type" value="Genomic_DNA"/>
</dbReference>
<dbReference type="RefSeq" id="XP_040715703.1">
    <property type="nucleotide sequence ID" value="XM_040856068.1"/>
</dbReference>
<gene>
    <name evidence="3" type="ORF">BCR38DRAFT_343864</name>
</gene>
<protein>
    <recommendedName>
        <fullName evidence="5">HOOK N-terminal domain-containing protein</fullName>
    </recommendedName>
</protein>
<feature type="coiled-coil region" evidence="1">
    <location>
        <begin position="460"/>
        <end position="670"/>
    </location>
</feature>
<proteinExistence type="predicted"/>
<dbReference type="InterPro" id="IPR036872">
    <property type="entry name" value="CH_dom_sf"/>
</dbReference>
<dbReference type="STRING" id="1141098.A0A1Y2DYK2"/>
<accession>A0A1Y2DYK2</accession>
<evidence type="ECO:0000256" key="2">
    <source>
        <dbReference type="SAM" id="MobiDB-lite"/>
    </source>
</evidence>
<feature type="coiled-coil region" evidence="1">
    <location>
        <begin position="363"/>
        <end position="404"/>
    </location>
</feature>
<feature type="coiled-coil region" evidence="1">
    <location>
        <begin position="194"/>
        <end position="331"/>
    </location>
</feature>
<keyword evidence="1" id="KW-0175">Coiled coil</keyword>
<feature type="region of interest" description="Disordered" evidence="2">
    <location>
        <begin position="147"/>
        <end position="167"/>
    </location>
</feature>
<dbReference type="InParanoid" id="A0A1Y2DYK2"/>
<dbReference type="GeneID" id="63772280"/>
<keyword evidence="4" id="KW-1185">Reference proteome</keyword>
<comment type="caution">
    <text evidence="3">The sequence shown here is derived from an EMBL/GenBank/DDBJ whole genome shotgun (WGS) entry which is preliminary data.</text>
</comment>
<sequence length="748" mass="86017">MIADGKQRPGPERTEDLYDGAVFSDLLEILDDQYNPSELQANLANTRPVENRRRNLHVIHLALRSLVRTHCADVEMLINDINFQALDKEPQNEGMSQILAAFLVASVNLADKDLSRSLLQHMQSAPQDAQTIHHLWSILKEAQDKITRAKDTPSESNQASSGHDDELAREAEIVRLRREYEHVKRQGADYKTQYDRLLENHAELVERQRMLQQEKDDLATLVESSMLGSEQQAGLRKELKEKIDLIDQLEAQLHDTNLELHRVKQVAVKLEAEVNELTILKDENQELRMQNDVLSKKANAAAHLKQKLEKLTGLEKEIVDLRKEKNEFYESQMQFINAEKVIAQYRAESDSYAQKIHAYEVQVHEYRDQKTAWTLENQRLQRQIESLDVRAKHDEELIRELQEKNLLSAPGTPSAPAHQTLSLEDELRDTNEPSLKDLEVSRLQAEIALLKSSIGTETEKGQLLQEIENERESRRALQDKFNELFEKHTVGEHSLSALINNMSDEGNDAYSNMQKQMLTEENRANQLARELEAAQAEIKDKERDVLEARSDLEALTKGGQDVLAELKQADGMLAVSLRSELDALRRSYKDLKSNFDSKLEQLVTAFIEKDKLRKDNETATAELQKAADGQYVDPNVVKTTEKMEKLRARYKKLSEQLEKSEQSRHELDKMLKAVRDGTAGDAQKIHQDQIIKNLQRENAMIASAWYDLSNRLQSNHVVLQRRNDAPKSWLNKQRQMVNGEIHPLLWQH</sequence>
<evidence type="ECO:0000313" key="3">
    <source>
        <dbReference type="EMBL" id="ORY64289.1"/>
    </source>
</evidence>
<dbReference type="SUPFAM" id="SSF116907">
    <property type="entry name" value="Hook domain"/>
    <property type="match status" value="1"/>
</dbReference>
<name>A0A1Y2DYK2_9PEZI</name>
<dbReference type="OrthoDB" id="49395at2759"/>
<organism evidence="3 4">
    <name type="scientific">Pseudomassariella vexata</name>
    <dbReference type="NCBI Taxonomy" id="1141098"/>
    <lineage>
        <taxon>Eukaryota</taxon>
        <taxon>Fungi</taxon>
        <taxon>Dikarya</taxon>
        <taxon>Ascomycota</taxon>
        <taxon>Pezizomycotina</taxon>
        <taxon>Sordariomycetes</taxon>
        <taxon>Xylariomycetidae</taxon>
        <taxon>Amphisphaeriales</taxon>
        <taxon>Pseudomassariaceae</taxon>
        <taxon>Pseudomassariella</taxon>
    </lineage>
</organism>
<dbReference type="Proteomes" id="UP000193689">
    <property type="component" value="Unassembled WGS sequence"/>
</dbReference>
<evidence type="ECO:0000313" key="4">
    <source>
        <dbReference type="Proteomes" id="UP000193689"/>
    </source>
</evidence>
<dbReference type="Gene3D" id="1.10.418.10">
    <property type="entry name" value="Calponin-like domain"/>
    <property type="match status" value="1"/>
</dbReference>
<reference evidence="3 4" key="1">
    <citation type="submission" date="2016-07" db="EMBL/GenBank/DDBJ databases">
        <title>Pervasive Adenine N6-methylation of Active Genes in Fungi.</title>
        <authorList>
            <consortium name="DOE Joint Genome Institute"/>
            <person name="Mondo S.J."/>
            <person name="Dannebaum R.O."/>
            <person name="Kuo R.C."/>
            <person name="Labutti K."/>
            <person name="Haridas S."/>
            <person name="Kuo A."/>
            <person name="Salamov A."/>
            <person name="Ahrendt S.R."/>
            <person name="Lipzen A."/>
            <person name="Sullivan W."/>
            <person name="Andreopoulos W.B."/>
            <person name="Clum A."/>
            <person name="Lindquist E."/>
            <person name="Daum C."/>
            <person name="Ramamoorthy G.K."/>
            <person name="Gryganskyi A."/>
            <person name="Culley D."/>
            <person name="Magnuson J.K."/>
            <person name="James T.Y."/>
            <person name="O'Malley M.A."/>
            <person name="Stajich J.E."/>
            <person name="Spatafora J.W."/>
            <person name="Visel A."/>
            <person name="Grigoriev I.V."/>
        </authorList>
    </citation>
    <scope>NUCLEOTIDE SEQUENCE [LARGE SCALE GENOMIC DNA]</scope>
    <source>
        <strain evidence="3 4">CBS 129021</strain>
    </source>
</reference>